<evidence type="ECO:0000313" key="1">
    <source>
        <dbReference type="EMBL" id="MBX62726.1"/>
    </source>
</evidence>
<proteinExistence type="predicted"/>
<dbReference type="AlphaFoldDB" id="A0A2P2Q6Y1"/>
<sequence>MVGYKNGVSFYIYQNLCCHFISLHLFKYLDNQNVDISGLALLFLN</sequence>
<dbReference type="EMBL" id="GGEC01082242">
    <property type="protein sequence ID" value="MBX62726.1"/>
    <property type="molecule type" value="Transcribed_RNA"/>
</dbReference>
<reference evidence="1" key="1">
    <citation type="submission" date="2018-02" db="EMBL/GenBank/DDBJ databases">
        <title>Rhizophora mucronata_Transcriptome.</title>
        <authorList>
            <person name="Meera S.P."/>
            <person name="Sreeshan A."/>
            <person name="Augustine A."/>
        </authorList>
    </citation>
    <scope>NUCLEOTIDE SEQUENCE</scope>
    <source>
        <tissue evidence="1">Leaf</tissue>
    </source>
</reference>
<accession>A0A2P2Q6Y1</accession>
<protein>
    <submittedName>
        <fullName evidence="1">Uncharacterized protein</fullName>
    </submittedName>
</protein>
<name>A0A2P2Q6Y1_RHIMU</name>
<organism evidence="1">
    <name type="scientific">Rhizophora mucronata</name>
    <name type="common">Asiatic mangrove</name>
    <dbReference type="NCBI Taxonomy" id="61149"/>
    <lineage>
        <taxon>Eukaryota</taxon>
        <taxon>Viridiplantae</taxon>
        <taxon>Streptophyta</taxon>
        <taxon>Embryophyta</taxon>
        <taxon>Tracheophyta</taxon>
        <taxon>Spermatophyta</taxon>
        <taxon>Magnoliopsida</taxon>
        <taxon>eudicotyledons</taxon>
        <taxon>Gunneridae</taxon>
        <taxon>Pentapetalae</taxon>
        <taxon>rosids</taxon>
        <taxon>fabids</taxon>
        <taxon>Malpighiales</taxon>
        <taxon>Rhizophoraceae</taxon>
        <taxon>Rhizophora</taxon>
    </lineage>
</organism>